<dbReference type="AlphaFoldDB" id="A0A4P7W6K3"/>
<feature type="transmembrane region" description="Helical" evidence="1">
    <location>
        <begin position="135"/>
        <end position="154"/>
    </location>
</feature>
<dbReference type="Proteomes" id="UP000297149">
    <property type="component" value="Chromosome"/>
</dbReference>
<organism evidence="2 3">
    <name type="scientific">Duncaniella dubosii</name>
    <dbReference type="NCBI Taxonomy" id="2518971"/>
    <lineage>
        <taxon>Bacteria</taxon>
        <taxon>Pseudomonadati</taxon>
        <taxon>Bacteroidota</taxon>
        <taxon>Bacteroidia</taxon>
        <taxon>Bacteroidales</taxon>
        <taxon>Muribaculaceae</taxon>
        <taxon>Duncaniella</taxon>
    </lineage>
</organism>
<proteinExistence type="predicted"/>
<keyword evidence="1" id="KW-1133">Transmembrane helix</keyword>
<gene>
    <name evidence="2" type="ORF">E7747_15725</name>
</gene>
<protein>
    <submittedName>
        <fullName evidence="2">Uncharacterized protein</fullName>
    </submittedName>
</protein>
<accession>A0A4P7W6K3</accession>
<evidence type="ECO:0000256" key="1">
    <source>
        <dbReference type="SAM" id="Phobius"/>
    </source>
</evidence>
<feature type="transmembrane region" description="Helical" evidence="1">
    <location>
        <begin position="166"/>
        <end position="187"/>
    </location>
</feature>
<feature type="transmembrane region" description="Helical" evidence="1">
    <location>
        <begin position="106"/>
        <end position="129"/>
    </location>
</feature>
<feature type="transmembrane region" description="Helical" evidence="1">
    <location>
        <begin position="6"/>
        <end position="22"/>
    </location>
</feature>
<dbReference type="RefSeq" id="WP_136416938.1">
    <property type="nucleotide sequence ID" value="NZ_CP039396.1"/>
</dbReference>
<feature type="transmembrane region" description="Helical" evidence="1">
    <location>
        <begin position="29"/>
        <end position="47"/>
    </location>
</feature>
<dbReference type="KEGG" id="ddb:E7747_15725"/>
<keyword evidence="1" id="KW-0472">Membrane</keyword>
<dbReference type="EMBL" id="CP039396">
    <property type="protein sequence ID" value="QCD43572.1"/>
    <property type="molecule type" value="Genomic_DNA"/>
</dbReference>
<sequence>METVVLIIMLMVSFNFALKLTYHNAAGLIATCMLAAIFAGLAWPFAVSQSKAQIADWLNAPDLMLDTSVILTVDVFFQVTFCVMMAKKIAGEKLSKAQGAIYTVAFWFPGLLIFPVLFALLVEIIFAFPGNDFSTLAWATGAFVLVAAPSLSYLIKFLLPERDLRLELMFVVNAITAILGIIATVNGRTAVKGTNNVEWDALAGFLLIMAAGAVAGILIHKRSTRKIISKIQ</sequence>
<evidence type="ECO:0000313" key="2">
    <source>
        <dbReference type="EMBL" id="QCD43572.1"/>
    </source>
</evidence>
<reference evidence="3" key="1">
    <citation type="submission" date="2019-02" db="EMBL/GenBank/DDBJ databases">
        <title>Isolation and identification of novel species under the genus Muribaculum.</title>
        <authorList>
            <person name="Miyake S."/>
            <person name="Ding Y."/>
            <person name="Low A."/>
            <person name="Soh M."/>
            <person name="Seedorf H."/>
        </authorList>
    </citation>
    <scope>NUCLEOTIDE SEQUENCE [LARGE SCALE GENOMIC DNA]</scope>
    <source>
        <strain evidence="3">H5</strain>
    </source>
</reference>
<feature type="transmembrane region" description="Helical" evidence="1">
    <location>
        <begin position="67"/>
        <end position="86"/>
    </location>
</feature>
<feature type="transmembrane region" description="Helical" evidence="1">
    <location>
        <begin position="199"/>
        <end position="219"/>
    </location>
</feature>
<keyword evidence="3" id="KW-1185">Reference proteome</keyword>
<evidence type="ECO:0000313" key="3">
    <source>
        <dbReference type="Proteomes" id="UP000297149"/>
    </source>
</evidence>
<name>A0A4P7W6K3_9BACT</name>
<keyword evidence="1" id="KW-0812">Transmembrane</keyword>